<dbReference type="InterPro" id="IPR008275">
    <property type="entry name" value="CoA_E_activase_dom"/>
</dbReference>
<feature type="domain" description="ATPase BadF/BadG/BcrA/BcrD type" evidence="5">
    <location>
        <begin position="9"/>
        <end position="268"/>
    </location>
</feature>
<sequence>MSTQQSWTIGIDAGSTAIKIALYNGQDFFCGQRPSGWSPRQEAQEMLDKAVKEQVAAPSEAEKTIKAIYATGYGRVSLHFANKAMTEIACHGKGAAYLAKEALALEKSLIIDIGGQDAKGIVINNQGRVLDFVMNDKCAAGTGRFLQVTAQALGLEVTDLSTIAEEGTDRAHPINAMCTVFAESEVIGLLHKGISRQAIVAGLHQSIARRVVAMVARLLPREESPILFTGGVSCNQSIAKAIEAELQRPVIVPSQATYAGAIGAALYAWEDQKGDSRT</sequence>
<dbReference type="InterPro" id="IPR043129">
    <property type="entry name" value="ATPase_NBD"/>
</dbReference>
<gene>
    <name evidence="6" type="ORF">FTV88_0886</name>
</gene>
<dbReference type="Pfam" id="PF01869">
    <property type="entry name" value="BcrAD_BadFG"/>
    <property type="match status" value="1"/>
</dbReference>
<dbReference type="KEGG" id="hcv:FTV88_0886"/>
<dbReference type="GO" id="GO:0051536">
    <property type="term" value="F:iron-sulfur cluster binding"/>
    <property type="evidence" value="ECO:0007669"/>
    <property type="project" value="UniProtKB-KW"/>
</dbReference>
<protein>
    <submittedName>
        <fullName evidence="6">2-hydroxyglutaryl-CoA dehydratase</fullName>
        <ecNumber evidence="6">4.2.1.-</ecNumber>
    </submittedName>
</protein>
<keyword evidence="2" id="KW-0479">Metal-binding</keyword>
<keyword evidence="6" id="KW-0456">Lyase</keyword>
<proteinExistence type="predicted"/>
<dbReference type="OrthoDB" id="9778513at2"/>
<dbReference type="EC" id="4.2.1.-" evidence="6"/>
<dbReference type="Gene3D" id="3.30.420.40">
    <property type="match status" value="2"/>
</dbReference>
<evidence type="ECO:0000256" key="4">
    <source>
        <dbReference type="ARBA" id="ARBA00023014"/>
    </source>
</evidence>
<organism evidence="6 7">
    <name type="scientific">Heliorestis convoluta</name>
    <dbReference type="NCBI Taxonomy" id="356322"/>
    <lineage>
        <taxon>Bacteria</taxon>
        <taxon>Bacillati</taxon>
        <taxon>Bacillota</taxon>
        <taxon>Clostridia</taxon>
        <taxon>Eubacteriales</taxon>
        <taxon>Heliobacteriaceae</taxon>
        <taxon>Heliorestis</taxon>
    </lineage>
</organism>
<evidence type="ECO:0000313" key="6">
    <source>
        <dbReference type="EMBL" id="QGG47042.1"/>
    </source>
</evidence>
<dbReference type="SUPFAM" id="SSF53067">
    <property type="entry name" value="Actin-like ATPase domain"/>
    <property type="match status" value="1"/>
</dbReference>
<dbReference type="InterPro" id="IPR051805">
    <property type="entry name" value="Dehydratase_Activator_Redct"/>
</dbReference>
<dbReference type="RefSeq" id="WP_153726498.1">
    <property type="nucleotide sequence ID" value="NZ_CP045875.1"/>
</dbReference>
<reference evidence="7" key="1">
    <citation type="submission" date="2019-11" db="EMBL/GenBank/DDBJ databases">
        <title>Genome sequence of Heliorestis convoluta strain HH, an alkaliphilic and minimalistic phototrophic bacterium from a soda lake in Egypt.</title>
        <authorList>
            <person name="Dewey E.D."/>
            <person name="Stokes L.M."/>
            <person name="Burchell B.M."/>
            <person name="Shaffer K.N."/>
            <person name="Huntington A.M."/>
            <person name="Baker J.M."/>
            <person name="Nadendla S."/>
            <person name="Giglio M.G."/>
            <person name="Touchman J.W."/>
            <person name="Blankenship R.E."/>
            <person name="Madigan M.T."/>
            <person name="Sattley W.M."/>
        </authorList>
    </citation>
    <scope>NUCLEOTIDE SEQUENCE [LARGE SCALE GENOMIC DNA]</scope>
    <source>
        <strain evidence="7">HH</strain>
    </source>
</reference>
<dbReference type="NCBIfam" id="TIGR00241">
    <property type="entry name" value="CoA_E_activ"/>
    <property type="match status" value="1"/>
</dbReference>
<evidence type="ECO:0000259" key="5">
    <source>
        <dbReference type="Pfam" id="PF01869"/>
    </source>
</evidence>
<dbReference type="PANTHER" id="PTHR32329">
    <property type="entry name" value="BIFUNCTIONAL PROTEIN [INCLUDES 2-HYDROXYACYL-COA DEHYDRATASE (N-TER) AND ITS ACTIVATOR DOMAIN (C_TERM)-RELATED"/>
    <property type="match status" value="1"/>
</dbReference>
<evidence type="ECO:0000313" key="7">
    <source>
        <dbReference type="Proteomes" id="UP000366051"/>
    </source>
</evidence>
<dbReference type="AlphaFoldDB" id="A0A5Q2N174"/>
<dbReference type="PANTHER" id="PTHR32329:SF2">
    <property type="entry name" value="BIFUNCTIONAL PROTEIN [INCLUDES 2-HYDROXYACYL-COA DEHYDRATASE (N-TER) AND ITS ACTIVATOR DOMAIN (C_TERM)"/>
    <property type="match status" value="1"/>
</dbReference>
<name>A0A5Q2N174_9FIRM</name>
<evidence type="ECO:0000256" key="1">
    <source>
        <dbReference type="ARBA" id="ARBA00001966"/>
    </source>
</evidence>
<dbReference type="GO" id="GO:0046872">
    <property type="term" value="F:metal ion binding"/>
    <property type="evidence" value="ECO:0007669"/>
    <property type="project" value="UniProtKB-KW"/>
</dbReference>
<dbReference type="InterPro" id="IPR002731">
    <property type="entry name" value="ATPase_BadF"/>
</dbReference>
<keyword evidence="7" id="KW-1185">Reference proteome</keyword>
<comment type="cofactor">
    <cofactor evidence="1">
        <name>[4Fe-4S] cluster</name>
        <dbReference type="ChEBI" id="CHEBI:49883"/>
    </cofactor>
</comment>
<dbReference type="Proteomes" id="UP000366051">
    <property type="component" value="Chromosome"/>
</dbReference>
<dbReference type="GO" id="GO:0016829">
    <property type="term" value="F:lyase activity"/>
    <property type="evidence" value="ECO:0007669"/>
    <property type="project" value="UniProtKB-KW"/>
</dbReference>
<dbReference type="CDD" id="cd24036">
    <property type="entry name" value="ASKHA_NBD_BcrAD_BadFG_HgdC_HadI"/>
    <property type="match status" value="1"/>
</dbReference>
<dbReference type="EMBL" id="CP045875">
    <property type="protein sequence ID" value="QGG47042.1"/>
    <property type="molecule type" value="Genomic_DNA"/>
</dbReference>
<evidence type="ECO:0000256" key="3">
    <source>
        <dbReference type="ARBA" id="ARBA00023004"/>
    </source>
</evidence>
<keyword evidence="3" id="KW-0408">Iron</keyword>
<keyword evidence="4" id="KW-0411">Iron-sulfur</keyword>
<accession>A0A5Q2N174</accession>
<evidence type="ECO:0000256" key="2">
    <source>
        <dbReference type="ARBA" id="ARBA00022723"/>
    </source>
</evidence>